<gene>
    <name evidence="1" type="ORF">BECKTC1821E_GA0114239_10782</name>
</gene>
<evidence type="ECO:0000313" key="1">
    <source>
        <dbReference type="EMBL" id="VFK47174.1"/>
    </source>
</evidence>
<accession>A0A450Z059</accession>
<protein>
    <submittedName>
        <fullName evidence="1">Uncharacterized protein</fullName>
    </submittedName>
</protein>
<sequence length="134" mass="15406">MRIPAWAIRPLVAEEVCTDRQEFLDYFYRAALDAKERRTMSTVLLGRRRMGKTEIFKFLDEFQNTRLPQAVESPTCPHFVTGSAMSILVREILGHRLLDEIDSLECVKDFTAAMVIILILERDPFTGVILDSDL</sequence>
<proteinExistence type="predicted"/>
<dbReference type="EMBL" id="CAADFT010000078">
    <property type="protein sequence ID" value="VFK47174.1"/>
    <property type="molecule type" value="Genomic_DNA"/>
</dbReference>
<dbReference type="AlphaFoldDB" id="A0A450Z059"/>
<organism evidence="1">
    <name type="scientific">Candidatus Kentrum sp. TC</name>
    <dbReference type="NCBI Taxonomy" id="2126339"/>
    <lineage>
        <taxon>Bacteria</taxon>
        <taxon>Pseudomonadati</taxon>
        <taxon>Pseudomonadota</taxon>
        <taxon>Gammaproteobacteria</taxon>
        <taxon>Candidatus Kentrum</taxon>
    </lineage>
</organism>
<name>A0A450Z059_9GAMM</name>
<reference evidence="1" key="1">
    <citation type="submission" date="2019-02" db="EMBL/GenBank/DDBJ databases">
        <authorList>
            <person name="Gruber-Vodicka R. H."/>
            <person name="Seah K. B. B."/>
        </authorList>
    </citation>
    <scope>NUCLEOTIDE SEQUENCE</scope>
    <source>
        <strain evidence="1">BECK_BZ125</strain>
    </source>
</reference>